<dbReference type="EMBL" id="JAVLVT010000002">
    <property type="protein sequence ID" value="MDS1269934.1"/>
    <property type="molecule type" value="Genomic_DNA"/>
</dbReference>
<keyword evidence="1" id="KW-0472">Membrane</keyword>
<organism evidence="3 4">
    <name type="scientific">Lipingzhangella rawalii</name>
    <dbReference type="NCBI Taxonomy" id="2055835"/>
    <lineage>
        <taxon>Bacteria</taxon>
        <taxon>Bacillati</taxon>
        <taxon>Actinomycetota</taxon>
        <taxon>Actinomycetes</taxon>
        <taxon>Streptosporangiales</taxon>
        <taxon>Nocardiopsidaceae</taxon>
        <taxon>Lipingzhangella</taxon>
    </lineage>
</organism>
<evidence type="ECO:0000313" key="4">
    <source>
        <dbReference type="Proteomes" id="UP001250214"/>
    </source>
</evidence>
<reference evidence="4" key="1">
    <citation type="submission" date="2023-07" db="EMBL/GenBank/DDBJ databases">
        <title>Novel species in the genus Lipingzhangella isolated from Sambhar Salt Lake.</title>
        <authorList>
            <person name="Jiya N."/>
            <person name="Kajale S."/>
            <person name="Sharma A."/>
        </authorList>
    </citation>
    <scope>NUCLEOTIDE SEQUENCE [LARGE SCALE GENOMIC DNA]</scope>
    <source>
        <strain evidence="4">LS1_29</strain>
    </source>
</reference>
<feature type="domain" description="DUF1707" evidence="2">
    <location>
        <begin position="8"/>
        <end position="60"/>
    </location>
</feature>
<name>A0ABU2H4Z9_9ACTN</name>
<comment type="caution">
    <text evidence="3">The sequence shown here is derived from an EMBL/GenBank/DDBJ whole genome shotgun (WGS) entry which is preliminary data.</text>
</comment>
<feature type="transmembrane region" description="Helical" evidence="1">
    <location>
        <begin position="123"/>
        <end position="149"/>
    </location>
</feature>
<keyword evidence="1" id="KW-0812">Transmembrane</keyword>
<dbReference type="RefSeq" id="WP_310911461.1">
    <property type="nucleotide sequence ID" value="NZ_JAVLVT010000002.1"/>
</dbReference>
<evidence type="ECO:0000259" key="2">
    <source>
        <dbReference type="Pfam" id="PF08044"/>
    </source>
</evidence>
<keyword evidence="4" id="KW-1185">Reference proteome</keyword>
<proteinExistence type="predicted"/>
<sequence length="154" mass="16909">MSDAHPDMRISDADRDRVAKTLQEHFAQGRIDNDEFHTRLADVYAARTRGELEPLTADLPEQDLYQLRASSVVEAGALPRGGVLRDPALVIPWLVWGGVSLLNFGIWLVIALAGGDGFDLYPWWIWVAGPWGVVMLIITVAAVLVGGLAHRSAR</sequence>
<accession>A0ABU2H4Z9</accession>
<dbReference type="InterPro" id="IPR012551">
    <property type="entry name" value="DUF1707_SHOCT-like"/>
</dbReference>
<dbReference type="Pfam" id="PF08044">
    <property type="entry name" value="DUF1707"/>
    <property type="match status" value="1"/>
</dbReference>
<dbReference type="PANTHER" id="PTHR40763:SF4">
    <property type="entry name" value="DUF1707 DOMAIN-CONTAINING PROTEIN"/>
    <property type="match status" value="1"/>
</dbReference>
<dbReference type="Proteomes" id="UP001250214">
    <property type="component" value="Unassembled WGS sequence"/>
</dbReference>
<protein>
    <submittedName>
        <fullName evidence="3">DUF1707 domain-containing protein</fullName>
    </submittedName>
</protein>
<evidence type="ECO:0000256" key="1">
    <source>
        <dbReference type="SAM" id="Phobius"/>
    </source>
</evidence>
<keyword evidence="1" id="KW-1133">Transmembrane helix</keyword>
<gene>
    <name evidence="3" type="ORF">RIF23_06455</name>
</gene>
<feature type="transmembrane region" description="Helical" evidence="1">
    <location>
        <begin position="88"/>
        <end position="111"/>
    </location>
</feature>
<dbReference type="PANTHER" id="PTHR40763">
    <property type="entry name" value="MEMBRANE PROTEIN-RELATED"/>
    <property type="match status" value="1"/>
</dbReference>
<evidence type="ECO:0000313" key="3">
    <source>
        <dbReference type="EMBL" id="MDS1269934.1"/>
    </source>
</evidence>